<evidence type="ECO:0008006" key="3">
    <source>
        <dbReference type="Google" id="ProtNLM"/>
    </source>
</evidence>
<dbReference type="Pfam" id="PF25851">
    <property type="entry name" value="YafT"/>
    <property type="match status" value="1"/>
</dbReference>
<organism evidence="2">
    <name type="scientific">marine metagenome</name>
    <dbReference type="NCBI Taxonomy" id="408172"/>
    <lineage>
        <taxon>unclassified sequences</taxon>
        <taxon>metagenomes</taxon>
        <taxon>ecological metagenomes</taxon>
    </lineage>
</organism>
<dbReference type="InterPro" id="IPR058961">
    <property type="entry name" value="YafT"/>
</dbReference>
<protein>
    <recommendedName>
        <fullName evidence="3">Aminopeptidase</fullName>
    </recommendedName>
</protein>
<reference evidence="2" key="1">
    <citation type="submission" date="2018-05" db="EMBL/GenBank/DDBJ databases">
        <authorList>
            <person name="Lanie J.A."/>
            <person name="Ng W.-L."/>
            <person name="Kazmierczak K.M."/>
            <person name="Andrzejewski T.M."/>
            <person name="Davidsen T.M."/>
            <person name="Wayne K.J."/>
            <person name="Tettelin H."/>
            <person name="Glass J.I."/>
            <person name="Rusch D."/>
            <person name="Podicherti R."/>
            <person name="Tsui H.-C.T."/>
            <person name="Winkler M.E."/>
        </authorList>
    </citation>
    <scope>NUCLEOTIDE SEQUENCE</scope>
</reference>
<dbReference type="EMBL" id="UINC01151986">
    <property type="protein sequence ID" value="SVD45907.1"/>
    <property type="molecule type" value="Genomic_DNA"/>
</dbReference>
<feature type="region of interest" description="Disordered" evidence="1">
    <location>
        <begin position="101"/>
        <end position="125"/>
    </location>
</feature>
<feature type="non-terminal residue" evidence="2">
    <location>
        <position position="1"/>
    </location>
</feature>
<accession>A0A382VHF0</accession>
<evidence type="ECO:0000256" key="1">
    <source>
        <dbReference type="SAM" id="MobiDB-lite"/>
    </source>
</evidence>
<gene>
    <name evidence="2" type="ORF">METZ01_LOCUS398761</name>
</gene>
<dbReference type="AlphaFoldDB" id="A0A382VHF0"/>
<name>A0A382VHF0_9ZZZZ</name>
<evidence type="ECO:0000313" key="2">
    <source>
        <dbReference type="EMBL" id="SVD45907.1"/>
    </source>
</evidence>
<proteinExistence type="predicted"/>
<sequence length="243" mass="26353">TAFILFLGGCQTRSISNVGGSSGYYSRGDFQGELNELSVLGVKHSEEVEDGAIATALAERKESEVALSRGDAIAVIQSGARFPDDEMLAALNPLAKLIPLSGVPPQPTGSYRPYDEEENHPDPGRLDKSLRLAAAKGGADKLLVYWGILESAAEPEQAAKQLSWVPLVGRIVPDEIQHVQIRVKAALIDVATGNWVMIRTEPLQDKRMSSRLTRESSDLKQVLALKEQAYGQFAGNLKVRFAL</sequence>